<proteinExistence type="predicted"/>
<keyword evidence="3" id="KW-1185">Reference proteome</keyword>
<dbReference type="Proteomes" id="UP001214854">
    <property type="component" value="Unassembled WGS sequence"/>
</dbReference>
<evidence type="ECO:0000313" key="3">
    <source>
        <dbReference type="Proteomes" id="UP001214854"/>
    </source>
</evidence>
<feature type="transmembrane region" description="Helical" evidence="1">
    <location>
        <begin position="71"/>
        <end position="90"/>
    </location>
</feature>
<evidence type="ECO:0000313" key="2">
    <source>
        <dbReference type="EMBL" id="MDC7683929.1"/>
    </source>
</evidence>
<name>A0ABT5HV50_9CAUL</name>
<dbReference type="EMBL" id="JAQQKX010000009">
    <property type="protein sequence ID" value="MDC7683929.1"/>
    <property type="molecule type" value="Genomic_DNA"/>
</dbReference>
<reference evidence="2 3" key="1">
    <citation type="submission" date="2023-01" db="EMBL/GenBank/DDBJ databases">
        <title>Novel species of the genus Asticcacaulis isolated from rivers.</title>
        <authorList>
            <person name="Lu H."/>
        </authorList>
    </citation>
    <scope>NUCLEOTIDE SEQUENCE [LARGE SCALE GENOMIC DNA]</scope>
    <source>
        <strain evidence="2 3">BYS171W</strain>
    </source>
</reference>
<protein>
    <submittedName>
        <fullName evidence="2">DUF805 domain-containing protein</fullName>
    </submittedName>
</protein>
<dbReference type="PANTHER" id="PTHR34980">
    <property type="entry name" value="INNER MEMBRANE PROTEIN-RELATED-RELATED"/>
    <property type="match status" value="1"/>
</dbReference>
<sequence>MPESNLVTALLQLVPMATMVLPAFLPLLIKRPLGANRYTPYMPSPLQFSDAIRVCLKKYAIFYGRASRSEFWWFYLFYAGLNIGLTGIGALTNISWPVYLSYPFVIPLLSVAVRRLHDINRSGWWVLLSFGLGVIPLIFMWATPSQPEETVSEVFD</sequence>
<keyword evidence="1" id="KW-0472">Membrane</keyword>
<comment type="caution">
    <text evidence="2">The sequence shown here is derived from an EMBL/GenBank/DDBJ whole genome shotgun (WGS) entry which is preliminary data.</text>
</comment>
<accession>A0ABT5HV50</accession>
<gene>
    <name evidence="2" type="ORF">PQU92_11630</name>
</gene>
<dbReference type="InterPro" id="IPR008523">
    <property type="entry name" value="DUF805"/>
</dbReference>
<organism evidence="2 3">
    <name type="scientific">Asticcacaulis aquaticus</name>
    <dbReference type="NCBI Taxonomy" id="2984212"/>
    <lineage>
        <taxon>Bacteria</taxon>
        <taxon>Pseudomonadati</taxon>
        <taxon>Pseudomonadota</taxon>
        <taxon>Alphaproteobacteria</taxon>
        <taxon>Caulobacterales</taxon>
        <taxon>Caulobacteraceae</taxon>
        <taxon>Asticcacaulis</taxon>
    </lineage>
</organism>
<feature type="transmembrane region" description="Helical" evidence="1">
    <location>
        <begin position="125"/>
        <end position="142"/>
    </location>
</feature>
<dbReference type="PANTHER" id="PTHR34980:SF2">
    <property type="entry name" value="INNER MEMBRANE PROTEIN YHAH-RELATED"/>
    <property type="match status" value="1"/>
</dbReference>
<keyword evidence="1" id="KW-1133">Transmembrane helix</keyword>
<evidence type="ECO:0000256" key="1">
    <source>
        <dbReference type="SAM" id="Phobius"/>
    </source>
</evidence>
<dbReference type="RefSeq" id="WP_272748391.1">
    <property type="nucleotide sequence ID" value="NZ_JAQQKX010000009.1"/>
</dbReference>
<feature type="transmembrane region" description="Helical" evidence="1">
    <location>
        <begin position="6"/>
        <end position="29"/>
    </location>
</feature>
<dbReference type="Pfam" id="PF05656">
    <property type="entry name" value="DUF805"/>
    <property type="match status" value="1"/>
</dbReference>
<keyword evidence="1" id="KW-0812">Transmembrane</keyword>
<feature type="transmembrane region" description="Helical" evidence="1">
    <location>
        <begin position="96"/>
        <end position="113"/>
    </location>
</feature>